<keyword evidence="3" id="KW-0805">Transcription regulation</keyword>
<proteinExistence type="inferred from homology"/>
<dbReference type="InterPro" id="IPR046829">
    <property type="entry name" value="Calmod_bind_C"/>
</dbReference>
<evidence type="ECO:0000256" key="2">
    <source>
        <dbReference type="ARBA" id="ARBA00007214"/>
    </source>
</evidence>
<dbReference type="Pfam" id="PF20451">
    <property type="entry name" value="Calmod_bind_M"/>
    <property type="match status" value="1"/>
</dbReference>
<keyword evidence="6" id="KW-0804">Transcription</keyword>
<evidence type="ECO:0000256" key="1">
    <source>
        <dbReference type="ARBA" id="ARBA00004123"/>
    </source>
</evidence>
<evidence type="ECO:0000259" key="8">
    <source>
        <dbReference type="Pfam" id="PF07887"/>
    </source>
</evidence>
<evidence type="ECO:0000256" key="4">
    <source>
        <dbReference type="ARBA" id="ARBA00023125"/>
    </source>
</evidence>
<dbReference type="InterPro" id="IPR046830">
    <property type="entry name" value="Calmod_bind_M"/>
</dbReference>
<dbReference type="InterPro" id="IPR012416">
    <property type="entry name" value="CBP60"/>
</dbReference>
<evidence type="ECO:0000259" key="9">
    <source>
        <dbReference type="Pfam" id="PF20451"/>
    </source>
</evidence>
<evidence type="ECO:0000256" key="3">
    <source>
        <dbReference type="ARBA" id="ARBA00023015"/>
    </source>
</evidence>
<sequence>MLHAPIEIVTHLAWRPHSYTLLCEATRSGGESLLPHFGPGGGHIPRTKHSPTKYSPLAKLRAPRSIFKGLNYGRSMQESVSCLEPMIRKWVQEAVDRAIDPFLRSSENQVSVPRNLQLQFRDNLAHTLFTNSRVLSEDRSPVRIVLYDSISKEIITSGPLSSLKVSIVVLDGDFGPDDREDWPTEEFNKKLVKNREGKRPLVTGEYTVSLQNGVGYIVHSSSADFSIREAMSNAFKVKDHRGESYQKHYPPSLDDEVWRLAKIAKDGSSHKKLTQFGISCVRDFLRLYATDQFTLRSILHKVTNKTWETIIGHAQTCTLDDKKYLYRTAQGQWLYFDSVYKVVGVAFDGQNYHPVNALNTYQMSMVEHLKQHAYKNLTEWVSVCDPSIAGYPMILESPAADSFTNHNLGLHGVNFQEQDHPTISPPYKTEIEQDNCSFELGESSHSGQGFNQTLSNGFGTSDSPGGFYIGGHPTWASTDDLLADDNFQVESPAWQGNGLFLDPSNHEVGIISSNSGIIIPRNGRPKARWCKVLAVVKWRILVRRNVAERKWRRYYGYMFDGVRVCLSNNNKACVCESCKKMPDDCWNQHSVKIRLPKVTAAVFVKLPGVVLVYSLQFTVYLAVMSSFICMVSSAPNQVGACTKGSFHINVEKF</sequence>
<organism evidence="11 12">
    <name type="scientific">Rehmannia glutinosa</name>
    <name type="common">Chinese foxglove</name>
    <dbReference type="NCBI Taxonomy" id="99300"/>
    <lineage>
        <taxon>Eukaryota</taxon>
        <taxon>Viridiplantae</taxon>
        <taxon>Streptophyta</taxon>
        <taxon>Embryophyta</taxon>
        <taxon>Tracheophyta</taxon>
        <taxon>Spermatophyta</taxon>
        <taxon>Magnoliopsida</taxon>
        <taxon>eudicotyledons</taxon>
        <taxon>Gunneridae</taxon>
        <taxon>Pentapetalae</taxon>
        <taxon>asterids</taxon>
        <taxon>lamiids</taxon>
        <taxon>Lamiales</taxon>
        <taxon>Orobanchaceae</taxon>
        <taxon>Rehmannieae</taxon>
        <taxon>Rehmannia</taxon>
    </lineage>
</organism>
<evidence type="ECO:0000259" key="10">
    <source>
        <dbReference type="Pfam" id="PF20452"/>
    </source>
</evidence>
<comment type="subcellular location">
    <subcellularLocation>
        <location evidence="1">Nucleus</location>
    </subcellularLocation>
</comment>
<dbReference type="EMBL" id="JABTTQ020002938">
    <property type="protein sequence ID" value="KAK6121090.1"/>
    <property type="molecule type" value="Genomic_DNA"/>
</dbReference>
<protein>
    <submittedName>
        <fullName evidence="11">Uncharacterized protein</fullName>
    </submittedName>
</protein>
<comment type="caution">
    <text evidence="11">The sequence shown here is derived from an EMBL/GenBank/DDBJ whole genome shotgun (WGS) entry which is preliminary data.</text>
</comment>
<evidence type="ECO:0000313" key="11">
    <source>
        <dbReference type="EMBL" id="KAK6121090.1"/>
    </source>
</evidence>
<evidence type="ECO:0000256" key="5">
    <source>
        <dbReference type="ARBA" id="ARBA00023159"/>
    </source>
</evidence>
<dbReference type="PANTHER" id="PTHR31713">
    <property type="entry name" value="OS02G0177800 PROTEIN"/>
    <property type="match status" value="1"/>
</dbReference>
<gene>
    <name evidence="11" type="ORF">DH2020_045183</name>
</gene>
<keyword evidence="7" id="KW-0539">Nucleus</keyword>
<evidence type="ECO:0000256" key="7">
    <source>
        <dbReference type="ARBA" id="ARBA00023242"/>
    </source>
</evidence>
<accession>A0ABR0UG11</accession>
<dbReference type="Pfam" id="PF20452">
    <property type="entry name" value="Calmod_bind_C"/>
    <property type="match status" value="1"/>
</dbReference>
<keyword evidence="5" id="KW-0010">Activator</keyword>
<evidence type="ECO:0000313" key="12">
    <source>
        <dbReference type="Proteomes" id="UP001318860"/>
    </source>
</evidence>
<name>A0ABR0UG11_REHGL</name>
<keyword evidence="4" id="KW-0238">DNA-binding</keyword>
<keyword evidence="12" id="KW-1185">Reference proteome</keyword>
<dbReference type="PANTHER" id="PTHR31713:SF43">
    <property type="entry name" value="CALMODULIN-BINDING PROTEIN 60 G"/>
    <property type="match status" value="1"/>
</dbReference>
<dbReference type="Pfam" id="PF07887">
    <property type="entry name" value="Calmodulin_bind"/>
    <property type="match status" value="1"/>
</dbReference>
<comment type="similarity">
    <text evidence="2">Belongs to the plant ACBP60 protein family.</text>
</comment>
<reference evidence="11 12" key="1">
    <citation type="journal article" date="2021" name="Comput. Struct. Biotechnol. J.">
        <title>De novo genome assembly of the potent medicinal plant Rehmannia glutinosa using nanopore technology.</title>
        <authorList>
            <person name="Ma L."/>
            <person name="Dong C."/>
            <person name="Song C."/>
            <person name="Wang X."/>
            <person name="Zheng X."/>
            <person name="Niu Y."/>
            <person name="Chen S."/>
            <person name="Feng W."/>
        </authorList>
    </citation>
    <scope>NUCLEOTIDE SEQUENCE [LARGE SCALE GENOMIC DNA]</scope>
    <source>
        <strain evidence="11">DH-2019</strain>
    </source>
</reference>
<dbReference type="InterPro" id="IPR046831">
    <property type="entry name" value="Calmodulin_bind_N"/>
</dbReference>
<feature type="domain" description="Calmodulin binding protein central" evidence="9">
    <location>
        <begin position="253"/>
        <end position="317"/>
    </location>
</feature>
<feature type="domain" description="Calmodulin binding protein C-terminal" evidence="10">
    <location>
        <begin position="322"/>
        <end position="380"/>
    </location>
</feature>
<feature type="domain" description="Calmodulin binding protein-like N-terminal" evidence="8">
    <location>
        <begin position="116"/>
        <end position="217"/>
    </location>
</feature>
<evidence type="ECO:0000256" key="6">
    <source>
        <dbReference type="ARBA" id="ARBA00023163"/>
    </source>
</evidence>
<dbReference type="Proteomes" id="UP001318860">
    <property type="component" value="Unassembled WGS sequence"/>
</dbReference>